<keyword evidence="4" id="KW-1185">Reference proteome</keyword>
<dbReference type="EMBL" id="JBHFEH010000001">
    <property type="protein sequence ID" value="KAL2059015.1"/>
    <property type="molecule type" value="Genomic_DNA"/>
</dbReference>
<evidence type="ECO:0000313" key="4">
    <source>
        <dbReference type="Proteomes" id="UP001590951"/>
    </source>
</evidence>
<dbReference type="SUPFAM" id="SSF56112">
    <property type="entry name" value="Protein kinase-like (PK-like)"/>
    <property type="match status" value="1"/>
</dbReference>
<reference evidence="3 4" key="1">
    <citation type="submission" date="2024-09" db="EMBL/GenBank/DDBJ databases">
        <title>Rethinking Asexuality: The Enigmatic Case of Functional Sexual Genes in Lepraria (Stereocaulaceae).</title>
        <authorList>
            <person name="Doellman M."/>
            <person name="Sun Y."/>
            <person name="Barcenas-Pena A."/>
            <person name="Lumbsch H.T."/>
            <person name="Grewe F."/>
        </authorList>
    </citation>
    <scope>NUCLEOTIDE SEQUENCE [LARGE SCALE GENOMIC DNA]</scope>
    <source>
        <strain evidence="3 4">Grewe 0041</strain>
    </source>
</reference>
<dbReference type="InterPro" id="IPR011009">
    <property type="entry name" value="Kinase-like_dom_sf"/>
</dbReference>
<feature type="compositionally biased region" description="Low complexity" evidence="1">
    <location>
        <begin position="393"/>
        <end position="412"/>
    </location>
</feature>
<dbReference type="PANTHER" id="PTHR38248:SF2">
    <property type="entry name" value="FUNK1 11"/>
    <property type="match status" value="1"/>
</dbReference>
<evidence type="ECO:0000259" key="2">
    <source>
        <dbReference type="PROSITE" id="PS50011"/>
    </source>
</evidence>
<dbReference type="InterPro" id="IPR040976">
    <property type="entry name" value="Pkinase_fungal"/>
</dbReference>
<dbReference type="Pfam" id="PF17667">
    <property type="entry name" value="Pkinase_fungal"/>
    <property type="match status" value="1"/>
</dbReference>
<dbReference type="Proteomes" id="UP001590951">
    <property type="component" value="Unassembled WGS sequence"/>
</dbReference>
<dbReference type="PROSITE" id="PS50011">
    <property type="entry name" value="PROTEIN_KINASE_DOM"/>
    <property type="match status" value="1"/>
</dbReference>
<dbReference type="InterPro" id="IPR000719">
    <property type="entry name" value="Prot_kinase_dom"/>
</dbReference>
<accession>A0ABR4BMK0</accession>
<protein>
    <recommendedName>
        <fullName evidence="2">Protein kinase domain-containing protein</fullName>
    </recommendedName>
</protein>
<feature type="compositionally biased region" description="Polar residues" evidence="1">
    <location>
        <begin position="368"/>
        <end position="382"/>
    </location>
</feature>
<organism evidence="3 4">
    <name type="scientific">Lepraria finkii</name>
    <dbReference type="NCBI Taxonomy" id="1340010"/>
    <lineage>
        <taxon>Eukaryota</taxon>
        <taxon>Fungi</taxon>
        <taxon>Dikarya</taxon>
        <taxon>Ascomycota</taxon>
        <taxon>Pezizomycotina</taxon>
        <taxon>Lecanoromycetes</taxon>
        <taxon>OSLEUM clade</taxon>
        <taxon>Lecanoromycetidae</taxon>
        <taxon>Lecanorales</taxon>
        <taxon>Lecanorineae</taxon>
        <taxon>Stereocaulaceae</taxon>
        <taxon>Lepraria</taxon>
    </lineage>
</organism>
<proteinExistence type="predicted"/>
<name>A0ABR4BMK0_9LECA</name>
<gene>
    <name evidence="3" type="ORF">ABVK25_000307</name>
</gene>
<feature type="region of interest" description="Disordered" evidence="1">
    <location>
        <begin position="358"/>
        <end position="423"/>
    </location>
</feature>
<evidence type="ECO:0000256" key="1">
    <source>
        <dbReference type="SAM" id="MobiDB-lite"/>
    </source>
</evidence>
<feature type="domain" description="Protein kinase" evidence="2">
    <location>
        <begin position="336"/>
        <end position="608"/>
    </location>
</feature>
<dbReference type="Gene3D" id="1.10.510.10">
    <property type="entry name" value="Transferase(Phosphotransferase) domain 1"/>
    <property type="match status" value="1"/>
</dbReference>
<dbReference type="PANTHER" id="PTHR38248">
    <property type="entry name" value="FUNK1 6"/>
    <property type="match status" value="1"/>
</dbReference>
<sequence length="639" mass="72829">MKYIDNPLREELLPSLRIDIPDFVDAVFGCVLQLEQLTETIFRLCQEGDTPLYNKGSGWSKWPSKAKEGDVLNWLQELMNCLTVWVREYSARATDFRQIYRGPAIYLDGTPIKRKMDVGFTAGNGQSRADSNTNENTSTRKPNWSEILVTGELKSNPDQDRYEKAWVDLATYAREVFRTQDRRFVLGFTICGSRIRLWHFDRSGACGSSSFDINQDGLAFTRAMLGYYLMTDEQLGLDPTVQGPEGKRYIEITRESQVERLILTKSIIKQAAIVARGTTCWRAYHDTNKTTKPLIVKDSWQYEERPEEGLLIQEATNGGVENIARYYHHETVRVHGEIDDTLGNIRGGLMKECGRTSFRQNAPKKPSPTASDSQGADVTGQMQPPPLLRKRSPSSAQLQSSAKRSRSSFQSQEPEKPLHNRVHRRIITQDPGKHLYEASSPKGIISGVLGAVHGHESLLKFGALHRDISIGNIMLTEDEDDGFLIDFDLAIRISDDHASGAPSKTGTKVFMAIGALFGEPHSFMHDLESFFWVLLWVCMHYEGRNENGESKRRIVPKYEKWNYADTEELAQTKLGQIHEEVFDKDVDKRFTPYCRKLIPCMKELHRALFPGEKRWLSEDRSLYGRVKTILRKARESIAH</sequence>
<evidence type="ECO:0000313" key="3">
    <source>
        <dbReference type="EMBL" id="KAL2059015.1"/>
    </source>
</evidence>
<comment type="caution">
    <text evidence="3">The sequence shown here is derived from an EMBL/GenBank/DDBJ whole genome shotgun (WGS) entry which is preliminary data.</text>
</comment>